<organism evidence="1 2">
    <name type="scientific">Psophocarpus tetragonolobus</name>
    <name type="common">Winged bean</name>
    <name type="synonym">Dolichos tetragonolobus</name>
    <dbReference type="NCBI Taxonomy" id="3891"/>
    <lineage>
        <taxon>Eukaryota</taxon>
        <taxon>Viridiplantae</taxon>
        <taxon>Streptophyta</taxon>
        <taxon>Embryophyta</taxon>
        <taxon>Tracheophyta</taxon>
        <taxon>Spermatophyta</taxon>
        <taxon>Magnoliopsida</taxon>
        <taxon>eudicotyledons</taxon>
        <taxon>Gunneridae</taxon>
        <taxon>Pentapetalae</taxon>
        <taxon>rosids</taxon>
        <taxon>fabids</taxon>
        <taxon>Fabales</taxon>
        <taxon>Fabaceae</taxon>
        <taxon>Papilionoideae</taxon>
        <taxon>50 kb inversion clade</taxon>
        <taxon>NPAAA clade</taxon>
        <taxon>indigoferoid/millettioid clade</taxon>
        <taxon>Phaseoleae</taxon>
        <taxon>Psophocarpus</taxon>
    </lineage>
</organism>
<accession>A0AAN9XAL1</accession>
<name>A0AAN9XAL1_PSOTE</name>
<keyword evidence="2" id="KW-1185">Reference proteome</keyword>
<comment type="caution">
    <text evidence="1">The sequence shown here is derived from an EMBL/GenBank/DDBJ whole genome shotgun (WGS) entry which is preliminary data.</text>
</comment>
<evidence type="ECO:0000313" key="1">
    <source>
        <dbReference type="EMBL" id="KAK7386982.1"/>
    </source>
</evidence>
<dbReference type="Proteomes" id="UP001386955">
    <property type="component" value="Unassembled WGS sequence"/>
</dbReference>
<reference evidence="1 2" key="1">
    <citation type="submission" date="2024-01" db="EMBL/GenBank/DDBJ databases">
        <title>The genomes of 5 underutilized Papilionoideae crops provide insights into root nodulation and disease resistanc.</title>
        <authorList>
            <person name="Jiang F."/>
        </authorList>
    </citation>
    <scope>NUCLEOTIDE SEQUENCE [LARGE SCALE GENOMIC DNA]</scope>
    <source>
        <strain evidence="1">DUOXIRENSHENG_FW03</strain>
        <tissue evidence="1">Leaves</tissue>
    </source>
</reference>
<proteinExistence type="predicted"/>
<dbReference type="AlphaFoldDB" id="A0AAN9XAL1"/>
<evidence type="ECO:0000313" key="2">
    <source>
        <dbReference type="Proteomes" id="UP001386955"/>
    </source>
</evidence>
<sequence length="277" mass="31041">MHDMFHTHDLYQHPSIGTFQVLKRTLSRFDIGGLVMHGTTAAFPIVMATNLERKGVLHRKLLSLLLVQPDLLSLLMSLVMNSGMTFINTFPLEPFKYSKGHSPNLILVDLLWRGMVGASWGLVNHAGFEHFNYFFSSLYTVESSKRKSAKGWICHIVVEILDNGDNVDGINSCETDAGEDDDEGMLLESKGDMVERERGFVEKEGDWFNGKGCSHELPEGERYNYCGNTPNALTCLIPFDAITSGYVIVELWVVIVCRFIAAWVFSKFVLLLGGPDL</sequence>
<dbReference type="EMBL" id="JAYMYS010000007">
    <property type="protein sequence ID" value="KAK7386982.1"/>
    <property type="molecule type" value="Genomic_DNA"/>
</dbReference>
<gene>
    <name evidence="1" type="ORF">VNO78_27405</name>
</gene>
<protein>
    <submittedName>
        <fullName evidence="1">Uncharacterized protein</fullName>
    </submittedName>
</protein>